<dbReference type="InterPro" id="IPR011016">
    <property type="entry name" value="Znf_RING-CH"/>
</dbReference>
<evidence type="ECO:0000256" key="3">
    <source>
        <dbReference type="ARBA" id="ARBA00022833"/>
    </source>
</evidence>
<feature type="region of interest" description="Disordered" evidence="4">
    <location>
        <begin position="1"/>
        <end position="75"/>
    </location>
</feature>
<organism evidence="6 7">
    <name type="scientific">Cajanus cajan</name>
    <name type="common">Pigeon pea</name>
    <name type="synonym">Cajanus indicus</name>
    <dbReference type="NCBI Taxonomy" id="3821"/>
    <lineage>
        <taxon>Eukaryota</taxon>
        <taxon>Viridiplantae</taxon>
        <taxon>Streptophyta</taxon>
        <taxon>Embryophyta</taxon>
        <taxon>Tracheophyta</taxon>
        <taxon>Spermatophyta</taxon>
        <taxon>Magnoliopsida</taxon>
        <taxon>eudicotyledons</taxon>
        <taxon>Gunneridae</taxon>
        <taxon>Pentapetalae</taxon>
        <taxon>rosids</taxon>
        <taxon>fabids</taxon>
        <taxon>Fabales</taxon>
        <taxon>Fabaceae</taxon>
        <taxon>Papilionoideae</taxon>
        <taxon>50 kb inversion clade</taxon>
        <taxon>NPAAA clade</taxon>
        <taxon>indigoferoid/millettioid clade</taxon>
        <taxon>Phaseoleae</taxon>
        <taxon>Cajanus</taxon>
    </lineage>
</organism>
<dbReference type="GO" id="GO:0008270">
    <property type="term" value="F:zinc ion binding"/>
    <property type="evidence" value="ECO:0007669"/>
    <property type="project" value="UniProtKB-KW"/>
</dbReference>
<keyword evidence="1" id="KW-0479">Metal-binding</keyword>
<dbReference type="OMA" id="FFELVHM"/>
<accession>A0A151TV29</accession>
<feature type="domain" description="RING-CH-type" evidence="5">
    <location>
        <begin position="121"/>
        <end position="183"/>
    </location>
</feature>
<feature type="region of interest" description="Disordered" evidence="4">
    <location>
        <begin position="101"/>
        <end position="120"/>
    </location>
</feature>
<keyword evidence="7" id="KW-1185">Reference proteome</keyword>
<name>A0A151TV29_CAJCA</name>
<dbReference type="Gramene" id="C.cajan_09825.t">
    <property type="protein sequence ID" value="C.cajan_09825.t"/>
    <property type="gene ID" value="C.cajan_09825"/>
</dbReference>
<dbReference type="Gene3D" id="3.30.40.10">
    <property type="entry name" value="Zinc/RING finger domain, C3HC4 (zinc finger)"/>
    <property type="match status" value="1"/>
</dbReference>
<feature type="region of interest" description="Disordered" evidence="4">
    <location>
        <begin position="345"/>
        <end position="364"/>
    </location>
</feature>
<dbReference type="Proteomes" id="UP000075243">
    <property type="component" value="Chromosome 3"/>
</dbReference>
<dbReference type="InterPro" id="IPR013083">
    <property type="entry name" value="Znf_RING/FYVE/PHD"/>
</dbReference>
<dbReference type="AlphaFoldDB" id="A0A151TV29"/>
<dbReference type="SMART" id="SM00744">
    <property type="entry name" value="RINGv"/>
    <property type="match status" value="1"/>
</dbReference>
<sequence>MSSDVEEASIPTLEGSPPEPLQKPVISRTLSSSGKKISSLPVTPIAQSEHGGNIAYPASHKKGQQLPMHRSRSVPVLSEDGKTYVGGMFRIVPTTPRLAVSNATSMKSPPDDTVENEDGEDIPEDEAVCRICLIELGEGGDSLKMECSCKGELALAHQECAVKWFSIKGNRTCDVCKQEVQNLPVTLLRVLNGQALNLTRSRSQQYRQGETTNFHRTWQNVPILVIINILAYFCFLEQLLVSSMGSGAVVISLPFSCILGLLASMTSTTMVRREHVWAYGIVQFVMVVLAGRLSYSLLNKQAVLSILVATFTGFGAVMCGAYILTEFLKWRRRWLSQLNQQHGSQQMVLPQTDSQHHENNVRDT</sequence>
<evidence type="ECO:0000256" key="4">
    <source>
        <dbReference type="SAM" id="MobiDB-lite"/>
    </source>
</evidence>
<evidence type="ECO:0000256" key="1">
    <source>
        <dbReference type="ARBA" id="ARBA00022723"/>
    </source>
</evidence>
<dbReference type="PANTHER" id="PTHR46158">
    <property type="entry name" value="OS02G0165000 PROTEIN"/>
    <property type="match status" value="1"/>
</dbReference>
<gene>
    <name evidence="6" type="ORF">KK1_010106</name>
</gene>
<dbReference type="SUPFAM" id="SSF57850">
    <property type="entry name" value="RING/U-box"/>
    <property type="match status" value="1"/>
</dbReference>
<feature type="compositionally biased region" description="Basic and acidic residues" evidence="4">
    <location>
        <begin position="354"/>
        <end position="364"/>
    </location>
</feature>
<evidence type="ECO:0000313" key="6">
    <source>
        <dbReference type="EMBL" id="KYP70868.1"/>
    </source>
</evidence>
<dbReference type="CDD" id="cd16495">
    <property type="entry name" value="RING_CH-C4HC3_MARCH"/>
    <property type="match status" value="1"/>
</dbReference>
<protein>
    <recommendedName>
        <fullName evidence="5">RING-CH-type domain-containing protein</fullName>
    </recommendedName>
</protein>
<keyword evidence="2" id="KW-0863">Zinc-finger</keyword>
<reference evidence="6 7" key="1">
    <citation type="journal article" date="2012" name="Nat. Biotechnol.">
        <title>Draft genome sequence of pigeonpea (Cajanus cajan), an orphan legume crop of resource-poor farmers.</title>
        <authorList>
            <person name="Varshney R.K."/>
            <person name="Chen W."/>
            <person name="Li Y."/>
            <person name="Bharti A.K."/>
            <person name="Saxena R.K."/>
            <person name="Schlueter J.A."/>
            <person name="Donoghue M.T."/>
            <person name="Azam S."/>
            <person name="Fan G."/>
            <person name="Whaley A.M."/>
            <person name="Farmer A.D."/>
            <person name="Sheridan J."/>
            <person name="Iwata A."/>
            <person name="Tuteja R."/>
            <person name="Penmetsa R.V."/>
            <person name="Wu W."/>
            <person name="Upadhyaya H.D."/>
            <person name="Yang S.P."/>
            <person name="Shah T."/>
            <person name="Saxena K.B."/>
            <person name="Michael T."/>
            <person name="McCombie W.R."/>
            <person name="Yang B."/>
            <person name="Zhang G."/>
            <person name="Yang H."/>
            <person name="Wang J."/>
            <person name="Spillane C."/>
            <person name="Cook D.R."/>
            <person name="May G.D."/>
            <person name="Xu X."/>
            <person name="Jackson S.A."/>
        </authorList>
    </citation>
    <scope>NUCLEOTIDE SEQUENCE [LARGE SCALE GENOMIC DNA]</scope>
    <source>
        <strain evidence="7">cv. Asha</strain>
    </source>
</reference>
<dbReference type="PROSITE" id="PS51292">
    <property type="entry name" value="ZF_RING_CH"/>
    <property type="match status" value="1"/>
</dbReference>
<evidence type="ECO:0000256" key="2">
    <source>
        <dbReference type="ARBA" id="ARBA00022771"/>
    </source>
</evidence>
<dbReference type="PANTHER" id="PTHR46158:SF10">
    <property type="entry name" value="RING-CH-TYPE DOMAIN-CONTAINING PROTEIN"/>
    <property type="match status" value="1"/>
</dbReference>
<proteinExistence type="predicted"/>
<keyword evidence="3" id="KW-0862">Zinc</keyword>
<evidence type="ECO:0000259" key="5">
    <source>
        <dbReference type="PROSITE" id="PS51292"/>
    </source>
</evidence>
<dbReference type="EMBL" id="CM003605">
    <property type="protein sequence ID" value="KYP70868.1"/>
    <property type="molecule type" value="Genomic_DNA"/>
</dbReference>
<evidence type="ECO:0000313" key="7">
    <source>
        <dbReference type="Proteomes" id="UP000075243"/>
    </source>
</evidence>
<dbReference type="Pfam" id="PF12906">
    <property type="entry name" value="RINGv"/>
    <property type="match status" value="1"/>
</dbReference>